<dbReference type="RefSeq" id="WP_101884234.1">
    <property type="nucleotide sequence ID" value="NZ_NIHT01000024.1"/>
</dbReference>
<comment type="cofactor">
    <cofactor evidence="1">
        <name>Mg(2+)</name>
        <dbReference type="ChEBI" id="CHEBI:18420"/>
    </cofactor>
</comment>
<dbReference type="GO" id="GO:0004518">
    <property type="term" value="F:nuclease activity"/>
    <property type="evidence" value="ECO:0007669"/>
    <property type="project" value="UniProtKB-KW"/>
</dbReference>
<reference evidence="5 6" key="1">
    <citation type="journal article" date="2017" name="Genome Med.">
        <title>A novel Ruminococcus gnavus clade enriched in inflammatory bowel disease patients.</title>
        <authorList>
            <person name="Hall A.B."/>
            <person name="Yassour M."/>
            <person name="Sauk J."/>
            <person name="Garner A."/>
            <person name="Jiang X."/>
            <person name="Arthur T."/>
            <person name="Lagoudas G.K."/>
            <person name="Vatanen T."/>
            <person name="Fornelos N."/>
            <person name="Wilson R."/>
            <person name="Bertha M."/>
            <person name="Cohen M."/>
            <person name="Garber J."/>
            <person name="Khalili H."/>
            <person name="Gevers D."/>
            <person name="Ananthakrishnan A.N."/>
            <person name="Kugathasan S."/>
            <person name="Lander E.S."/>
            <person name="Blainey P."/>
            <person name="Vlamakis H."/>
            <person name="Xavier R.J."/>
            <person name="Huttenhower C."/>
        </authorList>
    </citation>
    <scope>NUCLEOTIDE SEQUENCE [LARGE SCALE GENOMIC DNA]</scope>
    <source>
        <strain evidence="5 6">RJX1125</strain>
    </source>
</reference>
<name>A0A2N5PB79_MEDGN</name>
<dbReference type="Gene3D" id="3.40.1350.10">
    <property type="match status" value="1"/>
</dbReference>
<dbReference type="InterPro" id="IPR011856">
    <property type="entry name" value="tRNA_endonuc-like_dom_sf"/>
</dbReference>
<sequence length="105" mass="11877">MLEKEIEKILVQEVKKLGGRAYKWVSPGNTGVPDRIIIFPGQMPIFTELKTDSGKVSSVQRVQLKRLSDLGQRVHVIYGISGVCQFFQGHGFEETSRKLVQRYGL</sequence>
<evidence type="ECO:0000256" key="2">
    <source>
        <dbReference type="ARBA" id="ARBA00022722"/>
    </source>
</evidence>
<dbReference type="GO" id="GO:0016788">
    <property type="term" value="F:hydrolase activity, acting on ester bonds"/>
    <property type="evidence" value="ECO:0007669"/>
    <property type="project" value="InterPro"/>
</dbReference>
<dbReference type="GO" id="GO:0003676">
    <property type="term" value="F:nucleic acid binding"/>
    <property type="evidence" value="ECO:0007669"/>
    <property type="project" value="InterPro"/>
</dbReference>
<accession>A0A2N5PB79</accession>
<evidence type="ECO:0000313" key="6">
    <source>
        <dbReference type="Proteomes" id="UP000235093"/>
    </source>
</evidence>
<keyword evidence="3" id="KW-0378">Hydrolase</keyword>
<proteinExistence type="predicted"/>
<protein>
    <submittedName>
        <fullName evidence="5">VRR-NUC domain protein</fullName>
    </submittedName>
</protein>
<gene>
    <name evidence="5" type="ORF">CDL23_13345</name>
</gene>
<comment type="caution">
    <text evidence="5">The sequence shown here is derived from an EMBL/GenBank/DDBJ whole genome shotgun (WGS) entry which is preliminary data.</text>
</comment>
<dbReference type="SMART" id="SM00990">
    <property type="entry name" value="VRR_NUC"/>
    <property type="match status" value="1"/>
</dbReference>
<evidence type="ECO:0000259" key="4">
    <source>
        <dbReference type="SMART" id="SM00990"/>
    </source>
</evidence>
<keyword evidence="2" id="KW-0540">Nuclease</keyword>
<feature type="domain" description="VRR-NUC" evidence="4">
    <location>
        <begin position="1"/>
        <end position="81"/>
    </location>
</feature>
<evidence type="ECO:0000313" key="5">
    <source>
        <dbReference type="EMBL" id="PLT72325.1"/>
    </source>
</evidence>
<evidence type="ECO:0000256" key="1">
    <source>
        <dbReference type="ARBA" id="ARBA00001946"/>
    </source>
</evidence>
<organism evidence="5 6">
    <name type="scientific">Mediterraneibacter gnavus</name>
    <name type="common">Ruminococcus gnavus</name>
    <dbReference type="NCBI Taxonomy" id="33038"/>
    <lineage>
        <taxon>Bacteria</taxon>
        <taxon>Bacillati</taxon>
        <taxon>Bacillota</taxon>
        <taxon>Clostridia</taxon>
        <taxon>Lachnospirales</taxon>
        <taxon>Lachnospiraceae</taxon>
        <taxon>Mediterraneibacter</taxon>
    </lineage>
</organism>
<dbReference type="Proteomes" id="UP000235093">
    <property type="component" value="Unassembled WGS sequence"/>
</dbReference>
<dbReference type="InterPro" id="IPR014883">
    <property type="entry name" value="VRR_NUC"/>
</dbReference>
<dbReference type="AlphaFoldDB" id="A0A2N5PB79"/>
<evidence type="ECO:0000256" key="3">
    <source>
        <dbReference type="ARBA" id="ARBA00022801"/>
    </source>
</evidence>
<dbReference type="EMBL" id="NIHT01000024">
    <property type="protein sequence ID" value="PLT72325.1"/>
    <property type="molecule type" value="Genomic_DNA"/>
</dbReference>